<feature type="region of interest" description="Disordered" evidence="1">
    <location>
        <begin position="92"/>
        <end position="112"/>
    </location>
</feature>
<evidence type="ECO:0000256" key="1">
    <source>
        <dbReference type="SAM" id="MobiDB-lite"/>
    </source>
</evidence>
<evidence type="ECO:0000313" key="3">
    <source>
        <dbReference type="Proteomes" id="UP000193642"/>
    </source>
</evidence>
<name>A0A1Y2BWQ0_9FUNG</name>
<dbReference type="OrthoDB" id="438440at2759"/>
<accession>A0A1Y2BWQ0</accession>
<evidence type="ECO:0000313" key="2">
    <source>
        <dbReference type="EMBL" id="ORY39077.1"/>
    </source>
</evidence>
<dbReference type="AlphaFoldDB" id="A0A1Y2BWQ0"/>
<dbReference type="Proteomes" id="UP000193642">
    <property type="component" value="Unassembled WGS sequence"/>
</dbReference>
<proteinExistence type="predicted"/>
<gene>
    <name evidence="2" type="ORF">BCR33DRAFT_417685</name>
</gene>
<sequence>MYIPGKILHMEKLRRPPLNMNQVVGRQIRKVMGVTKAVGKGVQRGAEGFVDMVFEGAEIIKDGAADLGDMILDGADAIMDGAEGIKEKIVGDKKERHQNTYSSGLGASGSGAQDEQAVHEPVEIVALKDADQRSVRSAKKRSNSMGDVLDMKSARAQSTGDTRLRFAVDTVDPQVLSGIRRSGGEGCCCHGQVCVKKIVFGKGVSMAAEGSSSRGNARVVAVSEDWNVPDLRETYGLNQLVREMDMFQTLMKGGFFFR</sequence>
<comment type="caution">
    <text evidence="2">The sequence shown here is derived from an EMBL/GenBank/DDBJ whole genome shotgun (WGS) entry which is preliminary data.</text>
</comment>
<organism evidence="2 3">
    <name type="scientific">Rhizoclosmatium globosum</name>
    <dbReference type="NCBI Taxonomy" id="329046"/>
    <lineage>
        <taxon>Eukaryota</taxon>
        <taxon>Fungi</taxon>
        <taxon>Fungi incertae sedis</taxon>
        <taxon>Chytridiomycota</taxon>
        <taxon>Chytridiomycota incertae sedis</taxon>
        <taxon>Chytridiomycetes</taxon>
        <taxon>Chytridiales</taxon>
        <taxon>Chytriomycetaceae</taxon>
        <taxon>Rhizoclosmatium</taxon>
    </lineage>
</organism>
<reference evidence="2 3" key="1">
    <citation type="submission" date="2016-07" db="EMBL/GenBank/DDBJ databases">
        <title>Pervasive Adenine N6-methylation of Active Genes in Fungi.</title>
        <authorList>
            <consortium name="DOE Joint Genome Institute"/>
            <person name="Mondo S.J."/>
            <person name="Dannebaum R.O."/>
            <person name="Kuo R.C."/>
            <person name="Labutti K."/>
            <person name="Haridas S."/>
            <person name="Kuo A."/>
            <person name="Salamov A."/>
            <person name="Ahrendt S.R."/>
            <person name="Lipzen A."/>
            <person name="Sullivan W."/>
            <person name="Andreopoulos W.B."/>
            <person name="Clum A."/>
            <person name="Lindquist E."/>
            <person name="Daum C."/>
            <person name="Ramamoorthy G.K."/>
            <person name="Gryganskyi A."/>
            <person name="Culley D."/>
            <person name="Magnuson J.K."/>
            <person name="James T.Y."/>
            <person name="O'Malley M.A."/>
            <person name="Stajich J.E."/>
            <person name="Spatafora J.W."/>
            <person name="Visel A."/>
            <person name="Grigoriev I.V."/>
        </authorList>
    </citation>
    <scope>NUCLEOTIDE SEQUENCE [LARGE SCALE GENOMIC DNA]</scope>
    <source>
        <strain evidence="2 3">JEL800</strain>
    </source>
</reference>
<protein>
    <submittedName>
        <fullName evidence="2">Uncharacterized protein</fullName>
    </submittedName>
</protein>
<keyword evidence="3" id="KW-1185">Reference proteome</keyword>
<dbReference type="EMBL" id="MCGO01000041">
    <property type="protein sequence ID" value="ORY39077.1"/>
    <property type="molecule type" value="Genomic_DNA"/>
</dbReference>